<organism evidence="1 2">
    <name type="scientific">Trichinella pseudospiralis</name>
    <name type="common">Parasitic roundworm</name>
    <dbReference type="NCBI Taxonomy" id="6337"/>
    <lineage>
        <taxon>Eukaryota</taxon>
        <taxon>Metazoa</taxon>
        <taxon>Ecdysozoa</taxon>
        <taxon>Nematoda</taxon>
        <taxon>Enoplea</taxon>
        <taxon>Dorylaimia</taxon>
        <taxon>Trichinellida</taxon>
        <taxon>Trichinellidae</taxon>
        <taxon>Trichinella</taxon>
    </lineage>
</organism>
<comment type="caution">
    <text evidence="1">The sequence shown here is derived from an EMBL/GenBank/DDBJ whole genome shotgun (WGS) entry which is preliminary data.</text>
</comment>
<name>A0A0V0XDL1_TRIPS</name>
<evidence type="ECO:0000313" key="2">
    <source>
        <dbReference type="Proteomes" id="UP000054815"/>
    </source>
</evidence>
<dbReference type="EMBL" id="JYDU01000495">
    <property type="protein sequence ID" value="KRX86073.1"/>
    <property type="molecule type" value="Genomic_DNA"/>
</dbReference>
<accession>A0A0V0XDL1</accession>
<protein>
    <submittedName>
        <fullName evidence="1">Uncharacterized protein</fullName>
    </submittedName>
</protein>
<dbReference type="Proteomes" id="UP000054815">
    <property type="component" value="Unassembled WGS sequence"/>
</dbReference>
<evidence type="ECO:0000313" key="1">
    <source>
        <dbReference type="EMBL" id="KRX86073.1"/>
    </source>
</evidence>
<proteinExistence type="predicted"/>
<gene>
    <name evidence="1" type="ORF">T4E_6142</name>
</gene>
<sequence>MYNSIESTIEDQLVIFLVAPTPTNESKFEAALTGLPLTCPRKFAPIFVIGCSLIGCMAVDRCSAVINDCVIVVYQRFSINGVHYH</sequence>
<dbReference type="AlphaFoldDB" id="A0A0V0XDL1"/>
<reference evidence="1 2" key="1">
    <citation type="submission" date="2015-01" db="EMBL/GenBank/DDBJ databases">
        <title>Evolution of Trichinella species and genotypes.</title>
        <authorList>
            <person name="Korhonen P.K."/>
            <person name="Edoardo P."/>
            <person name="Giuseppe L.R."/>
            <person name="Gasser R.B."/>
        </authorList>
    </citation>
    <scope>NUCLEOTIDE SEQUENCE [LARGE SCALE GENOMIC DNA]</scope>
    <source>
        <strain evidence="1">ISS141</strain>
    </source>
</reference>